<reference evidence="5 6" key="1">
    <citation type="journal article" date="2014" name="Genome Biol. Evol.">
        <title>Comparative Genomics of the Campylobacter lari Group.</title>
        <authorList>
            <person name="Miller W.G."/>
            <person name="Yee E."/>
            <person name="Chapman M.H."/>
            <person name="Smith T.P."/>
            <person name="Bono J.L."/>
            <person name="Huynh S."/>
            <person name="Parker C.T."/>
            <person name="Vandamme P."/>
            <person name="Luong K."/>
            <person name="Korlach J."/>
        </authorList>
    </citation>
    <scope>NUCLEOTIDE SEQUENCE [LARGE SCALE GENOMIC DNA]</scope>
    <source>
        <strain evidence="6">RM3659</strain>
    </source>
</reference>
<keyword evidence="1" id="KW-0175">Coiled coil</keyword>
<organism evidence="5 6">
    <name type="scientific">Campylobacter lari NCTC 11845</name>
    <dbReference type="NCBI Taxonomy" id="1388749"/>
    <lineage>
        <taxon>Bacteria</taxon>
        <taxon>Pseudomonadati</taxon>
        <taxon>Campylobacterota</taxon>
        <taxon>Epsilonproteobacteria</taxon>
        <taxon>Campylobacterales</taxon>
        <taxon>Campylobacteraceae</taxon>
        <taxon>Campylobacter</taxon>
    </lineage>
</organism>
<evidence type="ECO:0000256" key="3">
    <source>
        <dbReference type="SAM" id="SignalP"/>
    </source>
</evidence>
<accession>A0A0A8HUB2</accession>
<proteinExistence type="predicted"/>
<dbReference type="Gene3D" id="2.160.20.10">
    <property type="entry name" value="Single-stranded right-handed beta-helix, Pectin lyase-like"/>
    <property type="match status" value="1"/>
</dbReference>
<dbReference type="SMART" id="SM00912">
    <property type="entry name" value="Haemagg_act"/>
    <property type="match status" value="1"/>
</dbReference>
<feature type="signal peptide" evidence="3">
    <location>
        <begin position="1"/>
        <end position="24"/>
    </location>
</feature>
<dbReference type="Pfam" id="PF05860">
    <property type="entry name" value="TPS"/>
    <property type="match status" value="1"/>
</dbReference>
<dbReference type="InterPro" id="IPR011050">
    <property type="entry name" value="Pectin_lyase_fold/virulence"/>
</dbReference>
<feature type="domain" description="Filamentous haemagglutinin FhaB/tRNA nuclease CdiA-like TPS" evidence="4">
    <location>
        <begin position="27"/>
        <end position="141"/>
    </location>
</feature>
<dbReference type="EMBL" id="CP007775">
    <property type="protein sequence ID" value="AJD01407.1"/>
    <property type="molecule type" value="Genomic_DNA"/>
</dbReference>
<dbReference type="InterPro" id="IPR008638">
    <property type="entry name" value="FhaB/CdiA-like_TPS"/>
</dbReference>
<feature type="coiled-coil region" evidence="1">
    <location>
        <begin position="1042"/>
        <end position="1069"/>
    </location>
</feature>
<dbReference type="Gene3D" id="2.160.20.110">
    <property type="match status" value="1"/>
</dbReference>
<feature type="chain" id="PRO_5002053538" evidence="3">
    <location>
        <begin position="25"/>
        <end position="1184"/>
    </location>
</feature>
<dbReference type="NCBIfam" id="TIGR01901">
    <property type="entry name" value="adhes_NPXG"/>
    <property type="match status" value="1"/>
</dbReference>
<evidence type="ECO:0000313" key="6">
    <source>
        <dbReference type="Proteomes" id="UP000031130"/>
    </source>
</evidence>
<dbReference type="OrthoDB" id="5363600at2"/>
<dbReference type="Proteomes" id="UP000031130">
    <property type="component" value="Chromosome"/>
</dbReference>
<dbReference type="AlphaFoldDB" id="A0A0A8HUB2"/>
<dbReference type="KEGG" id="cln:UPTC3659_0547"/>
<evidence type="ECO:0000256" key="1">
    <source>
        <dbReference type="SAM" id="Coils"/>
    </source>
</evidence>
<sequence>MKKLANHIILSGVTVSMLFSPLMAIDPNKLPSGGKFTHGTSGTININGNNMDIMGNGKNSVIQWGGGFSIGDKAQVNFGKGQSGQNYLNIAHGTDKSTIEGVLNAGGNNVFLINPNGVIITKTGTINANRFVASTTSLQAQHFEEFKAQGASFSPVFKPKPNGGNVVNMGNINANDVLLIGNKVSIDGGNIHGKHNEGVGDDALKNPSGNTADKIHLVGNYINLDLAKVNFNSKENLISANKSARVHISTEDYYNKLTGSKKDPFKKENGTDNFQKGSYENVNSKDNVNFKNIEQYASIGSDRDWFFFAKLWNDTDLEIFKLVDKGVAEYRLINDVPFKGNQGQNYANYCIDGLGCTSMIVGDSAEVGWNEYKRFSKTFNGQGYKLYNINIDVTDTPQGYSLKKIGLFGAANGATFKNVKVVYDGDINVNRPEQTGISIGSFIGYANNSTFENIEVSNVSNFKATVFDNAGGFVGSASNSNFYNIALNKFLNIDLKTPTSVDTYFGGFVGELNDNAVLENISLKKFENIKAIKDVGGFIGRSRIEGNYIFKNISIDLKGISSIYGNVGGFAGKLNGKTEISNVSIDLNSKNLISDHGNVGGFAGYIYSSSFYSENMDISSIYIKDISKIYSGKPGNNYVYAGGFAGQIDGDVIIKNIILDNIKEISADKGNAGGFAGSVNNYDYEKVHSSCFSNISINGIKKISSGQGSAGGFIGFIGTARGGINFDFNNIALNFKEVMIQGKNGAASFIGRIDNQSNYDDSKYHDTNLDFSNIHIYFDPNFSMQSDTGKGKFVGYYNPTYNTFNFKDKINFYANESIFNGATTDKSLWSNFTTLSPDENIFKNNTENITEAINVSVISPEFTGPEKIPDDVEVKLDMDDLYSDVIDSIIKDITKEYFSINIHDLIKILNEYKYENMNEDQKVEFIKTYFINKSKYDKNTDLDKIARSVVQSLDFASVYQGNFSEEKLNASALKEYKNNLAPKTQKIKDDQDSLNSFLKGDLNKLVIATNNLLEELEGKQTALKEVISQYNAYVDLINANKAERDDAMLEALREKIDQLTAQSEKLGKQIDEKQIILSQWQAQSSKDSNEHFVILGKFDYGQLIKPDLNEPNGEGGKDPDIKPDIPSAPDDLEFEQTASLNLIGDKAIEEEEEKEIGETDGEQRLITCIVSDNFKTMNPCAVGH</sequence>
<protein>
    <submittedName>
        <fullName evidence="5">Hemagglutinin domain-containing protein</fullName>
    </submittedName>
</protein>
<dbReference type="HOGENOM" id="CLU_004068_0_0_7"/>
<keyword evidence="3" id="KW-0732">Signal</keyword>
<dbReference type="SUPFAM" id="SSF51126">
    <property type="entry name" value="Pectin lyase-like"/>
    <property type="match status" value="1"/>
</dbReference>
<evidence type="ECO:0000256" key="2">
    <source>
        <dbReference type="SAM" id="MobiDB-lite"/>
    </source>
</evidence>
<feature type="region of interest" description="Disordered" evidence="2">
    <location>
        <begin position="1105"/>
        <end position="1127"/>
    </location>
</feature>
<evidence type="ECO:0000313" key="5">
    <source>
        <dbReference type="EMBL" id="AJD01407.1"/>
    </source>
</evidence>
<dbReference type="InterPro" id="IPR012334">
    <property type="entry name" value="Pectin_lyas_fold"/>
</dbReference>
<dbReference type="RefSeq" id="WP_039625600.1">
    <property type="nucleotide sequence ID" value="NZ_CP007775.1"/>
</dbReference>
<evidence type="ECO:0000259" key="4">
    <source>
        <dbReference type="SMART" id="SM00912"/>
    </source>
</evidence>
<name>A0A0A8HUB2_CAMLA</name>
<gene>
    <name evidence="5" type="ORF">UPTC3659_0547</name>
</gene>